<dbReference type="STRING" id="452637.Oter_4523"/>
<feature type="signal peptide" evidence="2">
    <location>
        <begin position="1"/>
        <end position="22"/>
    </location>
</feature>
<accession>B1ZQ73</accession>
<evidence type="ECO:0000313" key="5">
    <source>
        <dbReference type="Proteomes" id="UP000007013"/>
    </source>
</evidence>
<dbReference type="KEGG" id="ote:Oter_4523"/>
<dbReference type="InterPro" id="IPR052559">
    <property type="entry name" value="V-haloperoxidase"/>
</dbReference>
<evidence type="ECO:0000256" key="1">
    <source>
        <dbReference type="SAM" id="MobiDB-lite"/>
    </source>
</evidence>
<dbReference type="Gene3D" id="1.10.606.20">
    <property type="match status" value="1"/>
</dbReference>
<dbReference type="eggNOG" id="COG0671">
    <property type="taxonomic scope" value="Bacteria"/>
</dbReference>
<keyword evidence="2" id="KW-0732">Signal</keyword>
<protein>
    <submittedName>
        <fullName evidence="4">Phosphoesterase PA-phosphatase related</fullName>
    </submittedName>
</protein>
<evidence type="ECO:0000259" key="3">
    <source>
        <dbReference type="Pfam" id="PF01569"/>
    </source>
</evidence>
<name>B1ZQ73_OPITP</name>
<dbReference type="Pfam" id="PF01569">
    <property type="entry name" value="PAP2"/>
    <property type="match status" value="1"/>
</dbReference>
<dbReference type="SUPFAM" id="SSF48317">
    <property type="entry name" value="Acid phosphatase/Vanadium-dependent haloperoxidase"/>
    <property type="match status" value="1"/>
</dbReference>
<dbReference type="AlphaFoldDB" id="B1ZQ73"/>
<feature type="region of interest" description="Disordered" evidence="1">
    <location>
        <begin position="147"/>
        <end position="166"/>
    </location>
</feature>
<dbReference type="PANTHER" id="PTHR34599:SF1">
    <property type="entry name" value="PHOSPHATIDIC ACID PHOSPHATASE TYPE 2_HALOPEROXIDASE DOMAIN-CONTAINING PROTEIN"/>
    <property type="match status" value="1"/>
</dbReference>
<evidence type="ECO:0000256" key="2">
    <source>
        <dbReference type="SAM" id="SignalP"/>
    </source>
</evidence>
<evidence type="ECO:0000313" key="4">
    <source>
        <dbReference type="EMBL" id="ACB77794.1"/>
    </source>
</evidence>
<feature type="chain" id="PRO_5002774323" evidence="2">
    <location>
        <begin position="23"/>
        <end position="421"/>
    </location>
</feature>
<dbReference type="CDD" id="cd03398">
    <property type="entry name" value="PAP2_haloperoxidase"/>
    <property type="match status" value="1"/>
</dbReference>
<dbReference type="HOGENOM" id="CLU_020920_2_1_0"/>
<proteinExistence type="predicted"/>
<dbReference type="EMBL" id="CP001032">
    <property type="protein sequence ID" value="ACB77794.1"/>
    <property type="molecule type" value="Genomic_DNA"/>
</dbReference>
<feature type="domain" description="Phosphatidic acid phosphatase type 2/haloperoxidase" evidence="3">
    <location>
        <begin position="264"/>
        <end position="394"/>
    </location>
</feature>
<organism evidence="4 5">
    <name type="scientific">Opitutus terrae (strain DSM 11246 / JCM 15787 / PB90-1)</name>
    <dbReference type="NCBI Taxonomy" id="452637"/>
    <lineage>
        <taxon>Bacteria</taxon>
        <taxon>Pseudomonadati</taxon>
        <taxon>Verrucomicrobiota</taxon>
        <taxon>Opitutia</taxon>
        <taxon>Opitutales</taxon>
        <taxon>Opitutaceae</taxon>
        <taxon>Opitutus</taxon>
    </lineage>
</organism>
<dbReference type="Proteomes" id="UP000007013">
    <property type="component" value="Chromosome"/>
</dbReference>
<gene>
    <name evidence="4" type="ordered locus">Oter_4523</name>
</gene>
<dbReference type="InterPro" id="IPR000326">
    <property type="entry name" value="PAP2/HPO"/>
</dbReference>
<dbReference type="InterPro" id="IPR036938">
    <property type="entry name" value="PAP2/HPO_sf"/>
</dbReference>
<reference evidence="4 5" key="1">
    <citation type="journal article" date="2011" name="J. Bacteriol.">
        <title>Genome sequence of the verrucomicrobium Opitutus terrae PB90-1, an abundant inhabitant of rice paddy soil ecosystems.</title>
        <authorList>
            <person name="van Passel M.W."/>
            <person name="Kant R."/>
            <person name="Palva A."/>
            <person name="Copeland A."/>
            <person name="Lucas S."/>
            <person name="Lapidus A."/>
            <person name="Glavina del Rio T."/>
            <person name="Pitluck S."/>
            <person name="Goltsman E."/>
            <person name="Clum A."/>
            <person name="Sun H."/>
            <person name="Schmutz J."/>
            <person name="Larimer F.W."/>
            <person name="Land M.L."/>
            <person name="Hauser L."/>
            <person name="Kyrpides N."/>
            <person name="Mikhailova N."/>
            <person name="Richardson P.P."/>
            <person name="Janssen P.H."/>
            <person name="de Vos W.M."/>
            <person name="Smidt H."/>
        </authorList>
    </citation>
    <scope>NUCLEOTIDE SEQUENCE [LARGE SCALE GENOMIC DNA]</scope>
    <source>
        <strain evidence="5">DSM 11246 / JCM 15787 / PB90-1</strain>
    </source>
</reference>
<dbReference type="PANTHER" id="PTHR34599">
    <property type="entry name" value="PEROXIDASE-RELATED"/>
    <property type="match status" value="1"/>
</dbReference>
<keyword evidence="5" id="KW-1185">Reference proteome</keyword>
<sequence>MTHRLAATAAALLLALTAQLHANEALHWNRVACGATEVALPLDPMAESRVLAIVHTAMHDAANATHPRYHTYGAEQPQARGGSAEAAVATAAHVTLSALLPKQRALFDHELTSSLQQVSDGEAKQRGIAAGQTAAAWLLQARQQDGAQEVGEYAPRNEPGDYRPTPPDFTPAVAAGWGRVKPFVLTASAQFRPAPPPAVGSPRALADLEEVRLIGGEKSDRRTHEQSEIACFWYENSTCGWNRIAANVGAQQKLDLWDQARLLALVNLAMADGFIGGFEAKYHYHYWRPATAIREAGHAEWLSQLFTPPVPDYPSTHTVLGGAVAATMARFFGTDFVSFATTSGGPYPGITRRFWSFSQAARENGASRVLAGIHFASAVEAGYRQGAEIGTWVFERALQPLNRPALTASTPHSAAATAATN</sequence>